<feature type="domain" description="ATPase AAA-type core" evidence="3">
    <location>
        <begin position="1"/>
        <end position="131"/>
    </location>
</feature>
<dbReference type="GO" id="GO:0005524">
    <property type="term" value="F:ATP binding"/>
    <property type="evidence" value="ECO:0007669"/>
    <property type="project" value="UniProtKB-KW"/>
</dbReference>
<keyword evidence="5" id="KW-1185">Reference proteome</keyword>
<keyword evidence="1" id="KW-0547">Nucleotide-binding</keyword>
<dbReference type="PANTHER" id="PTHR11638">
    <property type="entry name" value="ATP-DEPENDENT CLP PROTEASE"/>
    <property type="match status" value="1"/>
</dbReference>
<proteinExistence type="predicted"/>
<dbReference type="InParanoid" id="B9RGZ6"/>
<dbReference type="EMBL" id="EQ973778">
    <property type="protein sequence ID" value="EEF49358.1"/>
    <property type="molecule type" value="Genomic_DNA"/>
</dbReference>
<reference evidence="5" key="1">
    <citation type="journal article" date="2010" name="Nat. Biotechnol.">
        <title>Draft genome sequence of the oilseed species Ricinus communis.</title>
        <authorList>
            <person name="Chan A.P."/>
            <person name="Crabtree J."/>
            <person name="Zhao Q."/>
            <person name="Lorenzi H."/>
            <person name="Orvis J."/>
            <person name="Puiu D."/>
            <person name="Melake-Berhan A."/>
            <person name="Jones K.M."/>
            <person name="Redman J."/>
            <person name="Chen G."/>
            <person name="Cahoon E.B."/>
            <person name="Gedil M."/>
            <person name="Stanke M."/>
            <person name="Haas B.J."/>
            <person name="Wortman J.R."/>
            <person name="Fraser-Liggett C.M."/>
            <person name="Ravel J."/>
            <person name="Rabinowicz P.D."/>
        </authorList>
    </citation>
    <scope>NUCLEOTIDE SEQUENCE [LARGE SCALE GENOMIC DNA]</scope>
    <source>
        <strain evidence="5">cv. Hale</strain>
    </source>
</reference>
<evidence type="ECO:0000313" key="4">
    <source>
        <dbReference type="EMBL" id="EEF49358.1"/>
    </source>
</evidence>
<dbReference type="SUPFAM" id="SSF52540">
    <property type="entry name" value="P-loop containing nucleoside triphosphate hydrolases"/>
    <property type="match status" value="1"/>
</dbReference>
<keyword evidence="2" id="KW-0067">ATP-binding</keyword>
<gene>
    <name evidence="4" type="ORF">RCOM_1445510</name>
</gene>
<dbReference type="GO" id="GO:0016887">
    <property type="term" value="F:ATP hydrolysis activity"/>
    <property type="evidence" value="ECO:0007669"/>
    <property type="project" value="InterPro"/>
</dbReference>
<dbReference type="Pfam" id="PF07724">
    <property type="entry name" value="AAA_2"/>
    <property type="match status" value="1"/>
</dbReference>
<dbReference type="InterPro" id="IPR001270">
    <property type="entry name" value="ClpA/B"/>
</dbReference>
<accession>B9RGZ6</accession>
<dbReference type="InterPro" id="IPR027417">
    <property type="entry name" value="P-loop_NTPase"/>
</dbReference>
<dbReference type="STRING" id="3988.B9RGZ6"/>
<evidence type="ECO:0000259" key="3">
    <source>
        <dbReference type="Pfam" id="PF07724"/>
    </source>
</evidence>
<dbReference type="Proteomes" id="UP000008311">
    <property type="component" value="Unassembled WGS sequence"/>
</dbReference>
<dbReference type="InterPro" id="IPR003959">
    <property type="entry name" value="ATPase_AAA_core"/>
</dbReference>
<sequence length="178" mass="20457">MLRIDMSEYMEKHSVSKHIGSPPGYICYNEGGKLTEAVRRRPHTLILFDEIEKAHGDVYDVFLQILDDGILTDGKGQKVDFKNSIIILTSNIGGKAVLQGNKHGFEQVKGSVAEKLKKHLRPEFLNRIDEVIVFEQLAESKLQQIVEMMLEKVYQRLNTKNIELQVTGYEEEVDQRRK</sequence>
<evidence type="ECO:0000256" key="2">
    <source>
        <dbReference type="ARBA" id="ARBA00022840"/>
    </source>
</evidence>
<protein>
    <submittedName>
        <fullName evidence="4">Chaperone clpb, putative</fullName>
    </submittedName>
</protein>
<dbReference type="eggNOG" id="KOG1051">
    <property type="taxonomic scope" value="Eukaryota"/>
</dbReference>
<evidence type="ECO:0000313" key="5">
    <source>
        <dbReference type="Proteomes" id="UP000008311"/>
    </source>
</evidence>
<dbReference type="InterPro" id="IPR050130">
    <property type="entry name" value="ClpA_ClpB"/>
</dbReference>
<dbReference type="PRINTS" id="PR00300">
    <property type="entry name" value="CLPPROTEASEA"/>
</dbReference>
<name>B9RGZ6_RICCO</name>
<dbReference type="Gene3D" id="3.40.50.300">
    <property type="entry name" value="P-loop containing nucleotide triphosphate hydrolases"/>
    <property type="match status" value="1"/>
</dbReference>
<evidence type="ECO:0000256" key="1">
    <source>
        <dbReference type="ARBA" id="ARBA00022741"/>
    </source>
</evidence>
<dbReference type="CDD" id="cd19499">
    <property type="entry name" value="RecA-like_ClpB_Hsp104-like"/>
    <property type="match status" value="1"/>
</dbReference>
<dbReference type="AlphaFoldDB" id="B9RGZ6"/>
<organism evidence="4 5">
    <name type="scientific">Ricinus communis</name>
    <name type="common">Castor bean</name>
    <dbReference type="NCBI Taxonomy" id="3988"/>
    <lineage>
        <taxon>Eukaryota</taxon>
        <taxon>Viridiplantae</taxon>
        <taxon>Streptophyta</taxon>
        <taxon>Embryophyta</taxon>
        <taxon>Tracheophyta</taxon>
        <taxon>Spermatophyta</taxon>
        <taxon>Magnoliopsida</taxon>
        <taxon>eudicotyledons</taxon>
        <taxon>Gunneridae</taxon>
        <taxon>Pentapetalae</taxon>
        <taxon>rosids</taxon>
        <taxon>fabids</taxon>
        <taxon>Malpighiales</taxon>
        <taxon>Euphorbiaceae</taxon>
        <taxon>Acalyphoideae</taxon>
        <taxon>Acalypheae</taxon>
        <taxon>Ricinus</taxon>
    </lineage>
</organism>
<dbReference type="PANTHER" id="PTHR11638:SF189">
    <property type="entry name" value="CLP R DOMAIN-CONTAINING PROTEIN"/>
    <property type="match status" value="1"/>
</dbReference>